<protein>
    <recommendedName>
        <fullName evidence="10">Elongation of very long chain fatty acids protein</fullName>
        <ecNumber evidence="10">2.3.1.199</ecNumber>
    </recommendedName>
    <alternativeName>
        <fullName evidence="10">Very-long-chain 3-oxoacyl-CoA synthase</fullName>
    </alternativeName>
</protein>
<evidence type="ECO:0000256" key="9">
    <source>
        <dbReference type="ARBA" id="ARBA00023160"/>
    </source>
</evidence>
<feature type="transmembrane region" description="Helical" evidence="10">
    <location>
        <begin position="168"/>
        <end position="190"/>
    </location>
</feature>
<dbReference type="EC" id="2.3.1.199" evidence="10"/>
<dbReference type="GO" id="GO:0009922">
    <property type="term" value="F:fatty acid elongase activity"/>
    <property type="evidence" value="ECO:0007669"/>
    <property type="project" value="UniProtKB-EC"/>
</dbReference>
<feature type="transmembrane region" description="Helical" evidence="10">
    <location>
        <begin position="143"/>
        <end position="162"/>
    </location>
</feature>
<dbReference type="PANTHER" id="PTHR11157:SF153">
    <property type="entry name" value="ELONGATION OF VERY LONG CHAIN FATTY ACIDS PROTEIN"/>
    <property type="match status" value="1"/>
</dbReference>
<evidence type="ECO:0000256" key="8">
    <source>
        <dbReference type="ARBA" id="ARBA00023136"/>
    </source>
</evidence>
<dbReference type="GO" id="GO:0030148">
    <property type="term" value="P:sphingolipid biosynthetic process"/>
    <property type="evidence" value="ECO:0007669"/>
    <property type="project" value="TreeGrafter"/>
</dbReference>
<accession>A0A9N9MDE9</accession>
<dbReference type="GO" id="GO:0034625">
    <property type="term" value="P:fatty acid elongation, monounsaturated fatty acid"/>
    <property type="evidence" value="ECO:0007669"/>
    <property type="project" value="TreeGrafter"/>
</dbReference>
<comment type="catalytic activity">
    <reaction evidence="10">
        <text>a very-long-chain acyl-CoA + malonyl-CoA + H(+) = a very-long-chain 3-oxoacyl-CoA + CO2 + CoA</text>
        <dbReference type="Rhea" id="RHEA:32727"/>
        <dbReference type="ChEBI" id="CHEBI:15378"/>
        <dbReference type="ChEBI" id="CHEBI:16526"/>
        <dbReference type="ChEBI" id="CHEBI:57287"/>
        <dbReference type="ChEBI" id="CHEBI:57384"/>
        <dbReference type="ChEBI" id="CHEBI:90725"/>
        <dbReference type="ChEBI" id="CHEBI:90736"/>
        <dbReference type="EC" id="2.3.1.199"/>
    </reaction>
</comment>
<sequence>MVEVLPGNDTIRSTWQYLFVEAADPRTSGWLLMGNPIPVVSILFAYLYFVLKCGPNYMKDKQPYSLKRIMMVYNLLQVAANVYLFNEAIYMWSRFDWNCQPLDLTTSAFAMRQSWGCYLYFLNKISDLLDTVFFVLRKKNKQISFLHLFHHTMMPFVTWIMVKYFPGGHITFIGLANTFVHILLYGYYYLAALGPNIQKYLWWKKYITRLQLIQFCLVFIHNTQLLVFDCDFPKWTVLLTLPNAIFFYYLFNDFYKQSYDAPKKDDKQKEKIKSK</sequence>
<dbReference type="EMBL" id="OU892277">
    <property type="protein sequence ID" value="CAG9759460.1"/>
    <property type="molecule type" value="Genomic_DNA"/>
</dbReference>
<dbReference type="GO" id="GO:0034626">
    <property type="term" value="P:fatty acid elongation, polyunsaturated fatty acid"/>
    <property type="evidence" value="ECO:0007669"/>
    <property type="project" value="TreeGrafter"/>
</dbReference>
<evidence type="ECO:0000256" key="6">
    <source>
        <dbReference type="ARBA" id="ARBA00022989"/>
    </source>
</evidence>
<organism evidence="11 12">
    <name type="scientific">Ceutorhynchus assimilis</name>
    <name type="common">cabbage seed weevil</name>
    <dbReference type="NCBI Taxonomy" id="467358"/>
    <lineage>
        <taxon>Eukaryota</taxon>
        <taxon>Metazoa</taxon>
        <taxon>Ecdysozoa</taxon>
        <taxon>Arthropoda</taxon>
        <taxon>Hexapoda</taxon>
        <taxon>Insecta</taxon>
        <taxon>Pterygota</taxon>
        <taxon>Neoptera</taxon>
        <taxon>Endopterygota</taxon>
        <taxon>Coleoptera</taxon>
        <taxon>Polyphaga</taxon>
        <taxon>Cucujiformia</taxon>
        <taxon>Curculionidae</taxon>
        <taxon>Ceutorhynchinae</taxon>
        <taxon>Ceutorhynchus</taxon>
    </lineage>
</organism>
<feature type="transmembrane region" description="Helical" evidence="10">
    <location>
        <begin position="72"/>
        <end position="92"/>
    </location>
</feature>
<dbReference type="GO" id="GO:0005789">
    <property type="term" value="C:endoplasmic reticulum membrane"/>
    <property type="evidence" value="ECO:0007669"/>
    <property type="project" value="TreeGrafter"/>
</dbReference>
<feature type="transmembrane region" description="Helical" evidence="10">
    <location>
        <begin position="30"/>
        <end position="51"/>
    </location>
</feature>
<name>A0A9N9MDE9_9CUCU</name>
<comment type="subcellular location">
    <subcellularLocation>
        <location evidence="1">Membrane</location>
        <topology evidence="1">Multi-pass membrane protein</topology>
    </subcellularLocation>
</comment>
<feature type="transmembrane region" description="Helical" evidence="10">
    <location>
        <begin position="210"/>
        <end position="228"/>
    </location>
</feature>
<proteinExistence type="inferred from homology"/>
<evidence type="ECO:0000256" key="7">
    <source>
        <dbReference type="ARBA" id="ARBA00023098"/>
    </source>
</evidence>
<dbReference type="OrthoDB" id="434092at2759"/>
<dbReference type="AlphaFoldDB" id="A0A9N9MDE9"/>
<keyword evidence="12" id="KW-1185">Reference proteome</keyword>
<evidence type="ECO:0000256" key="4">
    <source>
        <dbReference type="ARBA" id="ARBA00022692"/>
    </source>
</evidence>
<keyword evidence="9 10" id="KW-0275">Fatty acid biosynthesis</keyword>
<evidence type="ECO:0000256" key="1">
    <source>
        <dbReference type="ARBA" id="ARBA00004141"/>
    </source>
</evidence>
<dbReference type="GO" id="GO:0019367">
    <property type="term" value="P:fatty acid elongation, saturated fatty acid"/>
    <property type="evidence" value="ECO:0007669"/>
    <property type="project" value="TreeGrafter"/>
</dbReference>
<keyword evidence="4 10" id="KW-0812">Transmembrane</keyword>
<keyword evidence="8 10" id="KW-0472">Membrane</keyword>
<dbReference type="Pfam" id="PF01151">
    <property type="entry name" value="ELO"/>
    <property type="match status" value="1"/>
</dbReference>
<dbReference type="PANTHER" id="PTHR11157">
    <property type="entry name" value="FATTY ACID ACYL TRANSFERASE-RELATED"/>
    <property type="match status" value="1"/>
</dbReference>
<dbReference type="GO" id="GO:0042761">
    <property type="term" value="P:very long-chain fatty acid biosynthetic process"/>
    <property type="evidence" value="ECO:0007669"/>
    <property type="project" value="TreeGrafter"/>
</dbReference>
<gene>
    <name evidence="11" type="ORF">CEUTPL_LOCUS209</name>
</gene>
<evidence type="ECO:0000256" key="5">
    <source>
        <dbReference type="ARBA" id="ARBA00022832"/>
    </source>
</evidence>
<dbReference type="InterPro" id="IPR002076">
    <property type="entry name" value="ELO_fam"/>
</dbReference>
<evidence type="ECO:0000256" key="10">
    <source>
        <dbReference type="RuleBase" id="RU361115"/>
    </source>
</evidence>
<comment type="similarity">
    <text evidence="10">Belongs to the ELO family.</text>
</comment>
<feature type="transmembrane region" description="Helical" evidence="10">
    <location>
        <begin position="234"/>
        <end position="251"/>
    </location>
</feature>
<evidence type="ECO:0000256" key="3">
    <source>
        <dbReference type="ARBA" id="ARBA00022679"/>
    </source>
</evidence>
<keyword evidence="2 10" id="KW-0444">Lipid biosynthesis</keyword>
<evidence type="ECO:0000313" key="11">
    <source>
        <dbReference type="EMBL" id="CAG9759460.1"/>
    </source>
</evidence>
<evidence type="ECO:0000313" key="12">
    <source>
        <dbReference type="Proteomes" id="UP001152799"/>
    </source>
</evidence>
<keyword evidence="3 10" id="KW-0808">Transferase</keyword>
<evidence type="ECO:0000256" key="2">
    <source>
        <dbReference type="ARBA" id="ARBA00022516"/>
    </source>
</evidence>
<dbReference type="Proteomes" id="UP001152799">
    <property type="component" value="Chromosome 1"/>
</dbReference>
<keyword evidence="6 10" id="KW-1133">Transmembrane helix</keyword>
<reference evidence="11" key="1">
    <citation type="submission" date="2022-01" db="EMBL/GenBank/DDBJ databases">
        <authorList>
            <person name="King R."/>
        </authorList>
    </citation>
    <scope>NUCLEOTIDE SEQUENCE</scope>
</reference>
<keyword evidence="5 10" id="KW-0276">Fatty acid metabolism</keyword>
<keyword evidence="7 10" id="KW-0443">Lipid metabolism</keyword>